<dbReference type="EMBL" id="CYSR01000021">
    <property type="protein sequence ID" value="CUH99871.1"/>
    <property type="molecule type" value="Genomic_DNA"/>
</dbReference>
<dbReference type="RefSeq" id="WP_058285984.1">
    <property type="nucleotide sequence ID" value="NZ_CYSR01000021.1"/>
</dbReference>
<reference evidence="2 3" key="1">
    <citation type="submission" date="2015-09" db="EMBL/GenBank/DDBJ databases">
        <authorList>
            <consortium name="Swine Surveillance"/>
        </authorList>
    </citation>
    <scope>NUCLEOTIDE SEQUENCE [LARGE SCALE GENOMIC DNA]</scope>
    <source>
        <strain evidence="2 3">CECT 8399</strain>
    </source>
</reference>
<proteinExistence type="predicted"/>
<dbReference type="InterPro" id="IPR043131">
    <property type="entry name" value="BCAT-like_N"/>
</dbReference>
<accession>A0A0P1H9E6</accession>
<protein>
    <recommendedName>
        <fullName evidence="1">Probable branched-chain-amino-acid aminotransferase</fullName>
    </recommendedName>
</protein>
<evidence type="ECO:0000256" key="1">
    <source>
        <dbReference type="ARBA" id="ARBA00014472"/>
    </source>
</evidence>
<dbReference type="Proteomes" id="UP000051326">
    <property type="component" value="Unassembled WGS sequence"/>
</dbReference>
<dbReference type="InterPro" id="IPR043132">
    <property type="entry name" value="BCAT-like_C"/>
</dbReference>
<evidence type="ECO:0000313" key="2">
    <source>
        <dbReference type="EMBL" id="CUH99871.1"/>
    </source>
</evidence>
<dbReference type="AlphaFoldDB" id="A0A0P1H9E6"/>
<sequence length="217" mass="23516">MESPVRPRDTVQNDPAFRLIETLGWHPGAGFRHLPQHLARMGRSAAVFGIPFDPEQAQAVLADAAGGAPLRCCLTLDADGQLELTTAPLGNSPAHWRLGIADTRLAADDLWLQHKTTRRALYDAARAALPEGVDELLFLNERGEVCEGTITNLFVTRADGQRVTPPLSCGLLPGILRQTLLEGGECVQQVLRVQDLLEAKAIHMGNSLRGLIPARIV</sequence>
<dbReference type="Gene3D" id="3.30.470.10">
    <property type="match status" value="1"/>
</dbReference>
<dbReference type="GO" id="GO:0008483">
    <property type="term" value="F:transaminase activity"/>
    <property type="evidence" value="ECO:0007669"/>
    <property type="project" value="UniProtKB-KW"/>
</dbReference>
<keyword evidence="2" id="KW-0808">Transferase</keyword>
<dbReference type="NCBIfam" id="NF005729">
    <property type="entry name" value="PRK07546.1-3"/>
    <property type="match status" value="1"/>
</dbReference>
<keyword evidence="2" id="KW-0032">Aminotransferase</keyword>
<dbReference type="Gene3D" id="3.20.10.10">
    <property type="entry name" value="D-amino Acid Aminotransferase, subunit A, domain 2"/>
    <property type="match status" value="1"/>
</dbReference>
<dbReference type="InterPro" id="IPR001544">
    <property type="entry name" value="Aminotrans_IV"/>
</dbReference>
<name>A0A0P1H9E6_9RHOB</name>
<dbReference type="STRING" id="1396826.PHA8399_01997"/>
<evidence type="ECO:0000313" key="3">
    <source>
        <dbReference type="Proteomes" id="UP000051326"/>
    </source>
</evidence>
<organism evidence="2 3">
    <name type="scientific">Leisingera aquaemixtae</name>
    <dbReference type="NCBI Taxonomy" id="1396826"/>
    <lineage>
        <taxon>Bacteria</taxon>
        <taxon>Pseudomonadati</taxon>
        <taxon>Pseudomonadota</taxon>
        <taxon>Alphaproteobacteria</taxon>
        <taxon>Rhodobacterales</taxon>
        <taxon>Roseobacteraceae</taxon>
        <taxon>Leisingera</taxon>
    </lineage>
</organism>
<dbReference type="Pfam" id="PF01063">
    <property type="entry name" value="Aminotran_4"/>
    <property type="match status" value="1"/>
</dbReference>
<dbReference type="InterPro" id="IPR036038">
    <property type="entry name" value="Aminotransferase-like"/>
</dbReference>
<dbReference type="NCBIfam" id="NF005731">
    <property type="entry name" value="PRK07546.1-5"/>
    <property type="match status" value="1"/>
</dbReference>
<gene>
    <name evidence="2" type="primary">ilvE_2</name>
    <name evidence="2" type="ORF">PHA8399_01997</name>
</gene>
<dbReference type="SUPFAM" id="SSF56752">
    <property type="entry name" value="D-aminoacid aminotransferase-like PLP-dependent enzymes"/>
    <property type="match status" value="1"/>
</dbReference>